<gene>
    <name evidence="2" type="ORF">DWX53_13455</name>
</gene>
<keyword evidence="1" id="KW-0472">Membrane</keyword>
<evidence type="ECO:0000313" key="3">
    <source>
        <dbReference type="Proteomes" id="UP000283630"/>
    </source>
</evidence>
<name>A0A412MAV4_9FIRM</name>
<organism evidence="2 3">
    <name type="scientific">Dorea formicigenerans</name>
    <dbReference type="NCBI Taxonomy" id="39486"/>
    <lineage>
        <taxon>Bacteria</taxon>
        <taxon>Bacillati</taxon>
        <taxon>Bacillota</taxon>
        <taxon>Clostridia</taxon>
        <taxon>Lachnospirales</taxon>
        <taxon>Lachnospiraceae</taxon>
        <taxon>Dorea</taxon>
    </lineage>
</organism>
<evidence type="ECO:0000256" key="1">
    <source>
        <dbReference type="SAM" id="Phobius"/>
    </source>
</evidence>
<feature type="non-terminal residue" evidence="2">
    <location>
        <position position="1"/>
    </location>
</feature>
<feature type="transmembrane region" description="Helical" evidence="1">
    <location>
        <begin position="28"/>
        <end position="56"/>
    </location>
</feature>
<accession>A0A412MAV4</accession>
<reference evidence="2 3" key="1">
    <citation type="submission" date="2018-08" db="EMBL/GenBank/DDBJ databases">
        <title>A genome reference for cultivated species of the human gut microbiota.</title>
        <authorList>
            <person name="Zou Y."/>
            <person name="Xue W."/>
            <person name="Luo G."/>
        </authorList>
    </citation>
    <scope>NUCLEOTIDE SEQUENCE [LARGE SCALE GENOMIC DNA]</scope>
    <source>
        <strain evidence="2 3">AF19-4AC</strain>
    </source>
</reference>
<evidence type="ECO:0000313" key="2">
    <source>
        <dbReference type="EMBL" id="RGT07065.1"/>
    </source>
</evidence>
<dbReference type="AlphaFoldDB" id="A0A412MAV4"/>
<comment type="caution">
    <text evidence="2">The sequence shown here is derived from an EMBL/GenBank/DDBJ whole genome shotgun (WGS) entry which is preliminary data.</text>
</comment>
<dbReference type="EMBL" id="QRWH01000017">
    <property type="protein sequence ID" value="RGT07065.1"/>
    <property type="molecule type" value="Genomic_DNA"/>
</dbReference>
<dbReference type="Proteomes" id="UP000283630">
    <property type="component" value="Unassembled WGS sequence"/>
</dbReference>
<proteinExistence type="predicted"/>
<sequence>FLLKNLQGCCLLFNYQGPFPLLSSQRQLIYIITFAIACQQLFYFSFSLSVPFISVVRNSLSRISFLSTFVNRKFHLFFAFP</sequence>
<protein>
    <submittedName>
        <fullName evidence="2">Uncharacterized protein</fullName>
    </submittedName>
</protein>
<keyword evidence="1" id="KW-1133">Transmembrane helix</keyword>
<keyword evidence="1" id="KW-0812">Transmembrane</keyword>